<dbReference type="Pfam" id="PF26621">
    <property type="entry name" value="DUF8198"/>
    <property type="match status" value="1"/>
</dbReference>
<dbReference type="InterPro" id="IPR058511">
    <property type="entry name" value="DUF8198"/>
</dbReference>
<protein>
    <recommendedName>
        <fullName evidence="1">DUF8198 domain-containing protein</fullName>
    </recommendedName>
</protein>
<feature type="domain" description="DUF8198" evidence="1">
    <location>
        <begin position="24"/>
        <end position="227"/>
    </location>
</feature>
<reference evidence="2 3" key="1">
    <citation type="submission" date="2021-10" db="EMBL/GenBank/DDBJ databases">
        <title>Draft genome of Aestuariibacter halophilus JC2043.</title>
        <authorList>
            <person name="Emsley S.A."/>
            <person name="Pfannmuller K.M."/>
            <person name="Ushijima B."/>
            <person name="Saw J.H."/>
            <person name="Videau P."/>
        </authorList>
    </citation>
    <scope>NUCLEOTIDE SEQUENCE [LARGE SCALE GENOMIC DNA]</scope>
    <source>
        <strain evidence="2 3">JC2043</strain>
    </source>
</reference>
<organism evidence="2 3">
    <name type="scientific">Fluctibacter halophilus</name>
    <dbReference type="NCBI Taxonomy" id="226011"/>
    <lineage>
        <taxon>Bacteria</taxon>
        <taxon>Pseudomonadati</taxon>
        <taxon>Pseudomonadota</taxon>
        <taxon>Gammaproteobacteria</taxon>
        <taxon>Alteromonadales</taxon>
        <taxon>Alteromonadaceae</taxon>
        <taxon>Fluctibacter</taxon>
    </lineage>
</organism>
<sequence length="232" mass="26315">MMSEPVERIIQHLSRAQQLYQQVCDNQELTQLHALQEWQCQRLLASHQDLYSHKAFRPAMTFFVDELYGPQDFSQRDADIARVIPKMSALLPDQALESLAAALHLNALSLELDIAMYQQLVGRTIDRNSYADAYRACDNRSLRVQQIEYIETLGQELANVVHIKGIGTLLMLSRKPAKLAGVLTLHEFLEKGFKAFKKLGDVNAFLHPIISREKAIMEALFSDQANPLPEGL</sequence>
<accession>A0ABS8G996</accession>
<dbReference type="NCBIfam" id="NF047641">
    <property type="entry name" value="FFLEE_fam"/>
    <property type="match status" value="1"/>
</dbReference>
<keyword evidence="3" id="KW-1185">Reference proteome</keyword>
<evidence type="ECO:0000313" key="3">
    <source>
        <dbReference type="Proteomes" id="UP001520878"/>
    </source>
</evidence>
<dbReference type="Proteomes" id="UP001520878">
    <property type="component" value="Unassembled WGS sequence"/>
</dbReference>
<comment type="caution">
    <text evidence="2">The sequence shown here is derived from an EMBL/GenBank/DDBJ whole genome shotgun (WGS) entry which is preliminary data.</text>
</comment>
<dbReference type="InterPro" id="IPR058063">
    <property type="entry name" value="FFLEE_fam"/>
</dbReference>
<gene>
    <name evidence="2" type="ORF">LJ739_10905</name>
</gene>
<name>A0ABS8G996_9ALTE</name>
<proteinExistence type="predicted"/>
<dbReference type="EMBL" id="JAJEWP010000002">
    <property type="protein sequence ID" value="MCC2616751.1"/>
    <property type="molecule type" value="Genomic_DNA"/>
</dbReference>
<evidence type="ECO:0000313" key="2">
    <source>
        <dbReference type="EMBL" id="MCC2616751.1"/>
    </source>
</evidence>
<dbReference type="RefSeq" id="WP_229160377.1">
    <property type="nucleotide sequence ID" value="NZ_JAJEWP010000002.1"/>
</dbReference>
<evidence type="ECO:0000259" key="1">
    <source>
        <dbReference type="Pfam" id="PF26621"/>
    </source>
</evidence>